<dbReference type="EMBL" id="QZEZ01000004">
    <property type="protein sequence ID" value="RJK95922.1"/>
    <property type="molecule type" value="Genomic_DNA"/>
</dbReference>
<evidence type="ECO:0000313" key="2">
    <source>
        <dbReference type="EMBL" id="RJK95922.1"/>
    </source>
</evidence>
<name>A0A3A3YYL5_9ACTN</name>
<keyword evidence="1" id="KW-0472">Membrane</keyword>
<evidence type="ECO:0000256" key="1">
    <source>
        <dbReference type="SAM" id="Phobius"/>
    </source>
</evidence>
<dbReference type="AlphaFoldDB" id="A0A3A3YYL5"/>
<gene>
    <name evidence="2" type="ORF">D5H78_09990</name>
</gene>
<dbReference type="Proteomes" id="UP000265614">
    <property type="component" value="Unassembled WGS sequence"/>
</dbReference>
<evidence type="ECO:0000313" key="3">
    <source>
        <dbReference type="Proteomes" id="UP000265614"/>
    </source>
</evidence>
<keyword evidence="1" id="KW-1133">Transmembrane helix</keyword>
<comment type="caution">
    <text evidence="2">The sequence shown here is derived from an EMBL/GenBank/DDBJ whole genome shotgun (WGS) entry which is preliminary data.</text>
</comment>
<dbReference type="RefSeq" id="WP_119950348.1">
    <property type="nucleotide sequence ID" value="NZ_QZEZ01000004.1"/>
</dbReference>
<reference evidence="2 3" key="1">
    <citation type="submission" date="2018-09" db="EMBL/GenBank/DDBJ databases">
        <title>YIM 75000 draft genome.</title>
        <authorList>
            <person name="Tang S."/>
            <person name="Feng Y."/>
        </authorList>
    </citation>
    <scope>NUCLEOTIDE SEQUENCE [LARGE SCALE GENOMIC DNA]</scope>
    <source>
        <strain evidence="2 3">YIM 75000</strain>
    </source>
</reference>
<keyword evidence="1" id="KW-0812">Transmembrane</keyword>
<sequence>MSASSLQSSIPVRTYGGWRRTRGIGLFGLGAGTSVVVMGCVVVPLIAVGFSLSAGLATAAPALVVAGLTLARWDGVPLAHVVQRRLHWWWASARGWTTLRASTVVDHSGAWTLPGPLAATRLLEVEDGRGGTFGVVHDQRAGHLTATLRCAATSTWLVDGSDADGWVSNWHAWLASRGFDPLVAWVGVTVETAPEPGSTLVGNVHRRLEPSAPPDVRRLMDELVSRSPAAAADVDTRVSVTFDPARAAERLPDLADQAAEVSRALNGMESALGECGVSVLGRARAHELAGVLRTAYDPRSRGEVNRIVEDTADPQTLLQWTEAGPVAADEGWDTYRHDSGLSVSWAWHEAPRQQVTSDVMTRLLAPGRHPKRVTMLYRPLPAGQAARLLEDQVNAAAFREAYRRTQGRDATARDQADRDQAVAAAREEAMGAGVVLMSLYVTVTVTDPDELPAAVADVEARADQSKIRLRRLYGSQAAGFAATLPAGVHPQHLADRGLR</sequence>
<organism evidence="2 3">
    <name type="scientific">Vallicoccus soli</name>
    <dbReference type="NCBI Taxonomy" id="2339232"/>
    <lineage>
        <taxon>Bacteria</taxon>
        <taxon>Bacillati</taxon>
        <taxon>Actinomycetota</taxon>
        <taxon>Actinomycetes</taxon>
        <taxon>Motilibacterales</taxon>
        <taxon>Vallicoccaceae</taxon>
        <taxon>Vallicoccus</taxon>
    </lineage>
</organism>
<dbReference type="OrthoDB" id="4505949at2"/>
<feature type="transmembrane region" description="Helical" evidence="1">
    <location>
        <begin position="23"/>
        <end position="46"/>
    </location>
</feature>
<accession>A0A3A3YYL5</accession>
<dbReference type="InterPro" id="IPR049978">
    <property type="entry name" value="SCO6880-like"/>
</dbReference>
<protein>
    <submittedName>
        <fullName evidence="2">Uncharacterized protein</fullName>
    </submittedName>
</protein>
<keyword evidence="3" id="KW-1185">Reference proteome</keyword>
<dbReference type="NCBIfam" id="NF042935">
    <property type="entry name" value="SCO6880_fam"/>
    <property type="match status" value="1"/>
</dbReference>
<proteinExistence type="predicted"/>